<organism evidence="1">
    <name type="scientific">Spirodela intermedia</name>
    <name type="common">Intermediate duckweed</name>
    <dbReference type="NCBI Taxonomy" id="51605"/>
    <lineage>
        <taxon>Eukaryota</taxon>
        <taxon>Viridiplantae</taxon>
        <taxon>Streptophyta</taxon>
        <taxon>Embryophyta</taxon>
        <taxon>Tracheophyta</taxon>
        <taxon>Spermatophyta</taxon>
        <taxon>Magnoliopsida</taxon>
        <taxon>Liliopsida</taxon>
        <taxon>Araceae</taxon>
        <taxon>Lemnoideae</taxon>
        <taxon>Spirodela</taxon>
    </lineage>
</organism>
<accession>A0A7I8IVC7</accession>
<name>A0A7I8IVC7_SPIIN</name>
<proteinExistence type="predicted"/>
<sequence length="31" mass="3787">MQPHQWACGNSKGEWDKILVLEPHRWYVQHL</sequence>
<keyword evidence="3" id="KW-1185">Reference proteome</keyword>
<dbReference type="EMBL" id="LR746269">
    <property type="protein sequence ID" value="CAA7398141.1"/>
    <property type="molecule type" value="Genomic_DNA"/>
</dbReference>
<gene>
    <name evidence="1" type="ORF">SI7747_06008163</name>
    <name evidence="2" type="ORF">SI8410_06008806</name>
</gene>
<reference evidence="1" key="1">
    <citation type="submission" date="2019-12" db="EMBL/GenBank/DDBJ databases">
        <authorList>
            <person name="Scholz U."/>
            <person name="Mascher M."/>
            <person name="Fiebig A."/>
        </authorList>
    </citation>
    <scope>NUCLEOTIDE SEQUENCE</scope>
</reference>
<evidence type="ECO:0000313" key="2">
    <source>
        <dbReference type="EMBL" id="CAA7398141.1"/>
    </source>
</evidence>
<dbReference type="EMBL" id="LR743593">
    <property type="protein sequence ID" value="CAA2622099.1"/>
    <property type="molecule type" value="Genomic_DNA"/>
</dbReference>
<protein>
    <submittedName>
        <fullName evidence="1">Uncharacterized protein</fullName>
    </submittedName>
</protein>
<dbReference type="Proteomes" id="UP000663760">
    <property type="component" value="Chromosome 6"/>
</dbReference>
<evidence type="ECO:0000313" key="3">
    <source>
        <dbReference type="Proteomes" id="UP000663760"/>
    </source>
</evidence>
<dbReference type="AlphaFoldDB" id="A0A7I8IVC7"/>
<evidence type="ECO:0000313" key="1">
    <source>
        <dbReference type="EMBL" id="CAA2622099.1"/>
    </source>
</evidence>